<dbReference type="GO" id="GO:0008270">
    <property type="term" value="F:zinc ion binding"/>
    <property type="evidence" value="ECO:0007669"/>
    <property type="project" value="InterPro"/>
</dbReference>
<evidence type="ECO:0000313" key="7">
    <source>
        <dbReference type="Proteomes" id="UP001174136"/>
    </source>
</evidence>
<feature type="signal peptide" evidence="3">
    <location>
        <begin position="1"/>
        <end position="22"/>
    </location>
</feature>
<dbReference type="Proteomes" id="UP001174136">
    <property type="component" value="Unassembled WGS sequence"/>
</dbReference>
<dbReference type="SMART" id="SM00701">
    <property type="entry name" value="PGRP"/>
    <property type="match status" value="1"/>
</dbReference>
<keyword evidence="7" id="KW-1185">Reference proteome</keyword>
<dbReference type="SUPFAM" id="SSF55846">
    <property type="entry name" value="N-acetylmuramoyl-L-alanine amidase-like"/>
    <property type="match status" value="1"/>
</dbReference>
<dbReference type="InterPro" id="IPR036505">
    <property type="entry name" value="Amidase/PGRP_sf"/>
</dbReference>
<evidence type="ECO:0000256" key="1">
    <source>
        <dbReference type="ARBA" id="ARBA00007553"/>
    </source>
</evidence>
<evidence type="ECO:0000313" key="6">
    <source>
        <dbReference type="EMBL" id="KAK0141675.1"/>
    </source>
</evidence>
<dbReference type="GO" id="GO:0002376">
    <property type="term" value="P:immune system process"/>
    <property type="evidence" value="ECO:0007669"/>
    <property type="project" value="UniProtKB-KW"/>
</dbReference>
<dbReference type="AlphaFoldDB" id="A0AA47MK97"/>
<dbReference type="Pfam" id="PF01510">
    <property type="entry name" value="Amidase_2"/>
    <property type="match status" value="1"/>
</dbReference>
<dbReference type="InterPro" id="IPR006619">
    <property type="entry name" value="PGRP_domain_met/bac"/>
</dbReference>
<gene>
    <name evidence="6" type="primary">Pglyrp2_2</name>
    <name evidence="6" type="ORF">N1851_020657</name>
</gene>
<dbReference type="InterPro" id="IPR002502">
    <property type="entry name" value="Amidase_domain"/>
</dbReference>
<keyword evidence="3" id="KW-0732">Signal</keyword>
<organism evidence="6 7">
    <name type="scientific">Merluccius polli</name>
    <name type="common">Benguela hake</name>
    <name type="synonym">Merluccius cadenati</name>
    <dbReference type="NCBI Taxonomy" id="89951"/>
    <lineage>
        <taxon>Eukaryota</taxon>
        <taxon>Metazoa</taxon>
        <taxon>Chordata</taxon>
        <taxon>Craniata</taxon>
        <taxon>Vertebrata</taxon>
        <taxon>Euteleostomi</taxon>
        <taxon>Actinopterygii</taxon>
        <taxon>Neopterygii</taxon>
        <taxon>Teleostei</taxon>
        <taxon>Neoteleostei</taxon>
        <taxon>Acanthomorphata</taxon>
        <taxon>Zeiogadaria</taxon>
        <taxon>Gadariae</taxon>
        <taxon>Gadiformes</taxon>
        <taxon>Gadoidei</taxon>
        <taxon>Merlucciidae</taxon>
        <taxon>Merluccius</taxon>
    </lineage>
</organism>
<name>A0AA47MK97_MERPO</name>
<keyword evidence="2" id="KW-0391">Immunity</keyword>
<accession>A0AA47MK97</accession>
<sequence length="476" mass="51926">MTAHWIWSLAVLLLWAATHTDASPTWHMSDVIAAVEQVELSNPGMQPAALLLALRRSAALDDPFLQHFLGPDNATRPQADATAALSDYLAEALAHRVREDGREEGVVLTADGTTVALGPVLLGLEAGLLSKGRPRGLFQLTLARHLALAATRPAGTQGLFPDGCWDSPASPREFRLSGQPQSLTTALVHGGMDGLVLGTAVPSARRRGGVSLSSLLRSYYSPAPEGAEDPGLIATRRRENFRQLVGQPPLLARQVVRTLELQLRLMGRPKMERKERQKVAALVNTEINEFVLKFMDCPPIVPRCMWRAAPYRGTPTQLSLPLDFMYIHHTSTPSAPCLTFQSCAANMRAIQRFHQDVRGWDDIGYSFVAGSDGYLYEGRGWQWQGAHTLGHNAIGYGVAFIGDYSARLPASGALELVRERLGSCAVASAMLVGNYTVHGHRQVVSTDCPGDALYQEITGWEHFGEVTRMKPLLETI</sequence>
<dbReference type="PANTHER" id="PTHR11022">
    <property type="entry name" value="PEPTIDOGLYCAN RECOGNITION PROTEIN"/>
    <property type="match status" value="1"/>
</dbReference>
<dbReference type="EMBL" id="JAOPHQ010003758">
    <property type="protein sequence ID" value="KAK0141675.1"/>
    <property type="molecule type" value="Genomic_DNA"/>
</dbReference>
<comment type="caution">
    <text evidence="6">The sequence shown here is derived from an EMBL/GenBank/DDBJ whole genome shotgun (WGS) entry which is preliminary data.</text>
</comment>
<evidence type="ECO:0000259" key="5">
    <source>
        <dbReference type="SMART" id="SM00701"/>
    </source>
</evidence>
<evidence type="ECO:0000256" key="2">
    <source>
        <dbReference type="ARBA" id="ARBA00022859"/>
    </source>
</evidence>
<feature type="domain" description="N-acetylmuramoyl-L-alanine amidase" evidence="4">
    <location>
        <begin position="311"/>
        <end position="450"/>
    </location>
</feature>
<dbReference type="PANTHER" id="PTHR11022:SF66">
    <property type="entry name" value="N-ACETYLMURAMOYL-L-ALANINE AMIDASE"/>
    <property type="match status" value="1"/>
</dbReference>
<dbReference type="CDD" id="cd06583">
    <property type="entry name" value="PGRP"/>
    <property type="match status" value="1"/>
</dbReference>
<evidence type="ECO:0000256" key="3">
    <source>
        <dbReference type="SAM" id="SignalP"/>
    </source>
</evidence>
<feature type="domain" description="Peptidoglycan recognition protein family" evidence="5">
    <location>
        <begin position="298"/>
        <end position="444"/>
    </location>
</feature>
<comment type="similarity">
    <text evidence="1">Belongs to the N-acetylmuramoyl-L-alanine amidase 2 family.</text>
</comment>
<dbReference type="Gene3D" id="3.40.80.10">
    <property type="entry name" value="Peptidoglycan recognition protein-like"/>
    <property type="match status" value="1"/>
</dbReference>
<dbReference type="FunFam" id="3.40.80.10:FF:000001">
    <property type="entry name" value="Peptidoglycan recognition protein 1"/>
    <property type="match status" value="1"/>
</dbReference>
<proteinExistence type="inferred from homology"/>
<dbReference type="GO" id="GO:0009253">
    <property type="term" value="P:peptidoglycan catabolic process"/>
    <property type="evidence" value="ECO:0007669"/>
    <property type="project" value="InterPro"/>
</dbReference>
<reference evidence="6" key="1">
    <citation type="journal article" date="2023" name="Front. Mar. Sci.">
        <title>A new Merluccius polli reference genome to investigate the effects of global change in West African waters.</title>
        <authorList>
            <person name="Mateo J.L."/>
            <person name="Blanco-Fernandez C."/>
            <person name="Garcia-Vazquez E."/>
            <person name="Machado-Schiaffino G."/>
        </authorList>
    </citation>
    <scope>NUCLEOTIDE SEQUENCE</scope>
    <source>
        <strain evidence="6">C29</strain>
        <tissue evidence="6">Fin</tissue>
    </source>
</reference>
<dbReference type="GO" id="GO:0008745">
    <property type="term" value="F:N-acetylmuramoyl-L-alanine amidase activity"/>
    <property type="evidence" value="ECO:0007669"/>
    <property type="project" value="InterPro"/>
</dbReference>
<evidence type="ECO:0000259" key="4">
    <source>
        <dbReference type="SMART" id="SM00644"/>
    </source>
</evidence>
<dbReference type="SMART" id="SM00644">
    <property type="entry name" value="Ami_2"/>
    <property type="match status" value="1"/>
</dbReference>
<feature type="chain" id="PRO_5041458530" evidence="3">
    <location>
        <begin position="23"/>
        <end position="476"/>
    </location>
</feature>
<dbReference type="InterPro" id="IPR015510">
    <property type="entry name" value="PGRP"/>
</dbReference>
<protein>
    <submittedName>
        <fullName evidence="6">N-acetylmuramoyl-L-alanine amidase</fullName>
    </submittedName>
</protein>